<comment type="caution">
    <text evidence="2">The sequence shown here is derived from an EMBL/GenBank/DDBJ whole genome shotgun (WGS) entry which is preliminary data.</text>
</comment>
<dbReference type="Proteomes" id="UP001165083">
    <property type="component" value="Unassembled WGS sequence"/>
</dbReference>
<feature type="region of interest" description="Disordered" evidence="1">
    <location>
        <begin position="214"/>
        <end position="273"/>
    </location>
</feature>
<dbReference type="AlphaFoldDB" id="A0A9W6TCZ2"/>
<proteinExistence type="predicted"/>
<sequence length="488" mass="52748">MATPPGMAAPGNKNSPHLHSVASSLRSCLDGMLPDNLRNDSAAFQQHLAQQKSRLQTEKNSWRFGLNYLFETLKQHKDWYARNQQFVQLRKDVKRFEAHVATVRTLLAESVSKLDLEAGLRGAGLEGRVGAYKIMFEVTKIVSNLSRPLVKLQTLKPNESSLSIYCDTFVLDIVLSGGEVRPPLQTRRQFPDRDEDLLASLKLLASGDSANFTPPRKRVKLDDTQASAASAGGVSGNTSSVDAATIDGNNGGGDDRDDPNKASSPTHTDVLSPLANGKWAGSISFIEWRGEVALHVVGETPLVMVGQQARKLALVAMHKHSDMAGTAPKDVHEDEKLFNEFVSWTTPDGKKPILPRLHFARDPAPERITMNTGGLLGAGKQVLIEVNTKPDCSLELSVKYQAEAAATPALPLENAATLQELVDACHSIPLLTYYALKRTVQAKNGPSAAGTTGANGEDCNGIAALDGNLSVSMKMEGEGMLLDEMDMF</sequence>
<name>A0A9W6TCZ2_9STRA</name>
<protein>
    <submittedName>
        <fullName evidence="2">Unnamed protein product</fullName>
    </submittedName>
</protein>
<accession>A0A9W6TCZ2</accession>
<organism evidence="2 3">
    <name type="scientific">Phytophthora lilii</name>
    <dbReference type="NCBI Taxonomy" id="2077276"/>
    <lineage>
        <taxon>Eukaryota</taxon>
        <taxon>Sar</taxon>
        <taxon>Stramenopiles</taxon>
        <taxon>Oomycota</taxon>
        <taxon>Peronosporomycetes</taxon>
        <taxon>Peronosporales</taxon>
        <taxon>Peronosporaceae</taxon>
        <taxon>Phytophthora</taxon>
    </lineage>
</organism>
<dbReference type="OrthoDB" id="108408at2759"/>
<evidence type="ECO:0000313" key="3">
    <source>
        <dbReference type="Proteomes" id="UP001165083"/>
    </source>
</evidence>
<feature type="compositionally biased region" description="Low complexity" evidence="1">
    <location>
        <begin position="226"/>
        <end position="240"/>
    </location>
</feature>
<gene>
    <name evidence="2" type="ORF">Plil01_000149200</name>
</gene>
<evidence type="ECO:0000313" key="2">
    <source>
        <dbReference type="EMBL" id="GMF10714.1"/>
    </source>
</evidence>
<evidence type="ECO:0000256" key="1">
    <source>
        <dbReference type="SAM" id="MobiDB-lite"/>
    </source>
</evidence>
<keyword evidence="3" id="KW-1185">Reference proteome</keyword>
<reference evidence="2" key="1">
    <citation type="submission" date="2023-04" db="EMBL/GenBank/DDBJ databases">
        <title>Phytophthora lilii NBRC 32176.</title>
        <authorList>
            <person name="Ichikawa N."/>
            <person name="Sato H."/>
            <person name="Tonouchi N."/>
        </authorList>
    </citation>
    <scope>NUCLEOTIDE SEQUENCE</scope>
    <source>
        <strain evidence="2">NBRC 32176</strain>
    </source>
</reference>
<dbReference type="EMBL" id="BSXW01000051">
    <property type="protein sequence ID" value="GMF10714.1"/>
    <property type="molecule type" value="Genomic_DNA"/>
</dbReference>